<sequence length="293" mass="32110">MWNRNVETFLGCDGTYEDSHIVIFGAPFDSTTSYRPGTRFAARTMRAESYGLETYSPYQDLDLEDARAFDGGDLELPFGDTERALDMIHTYAKNILEGGRLPFLIGGEHLVSLPAVKAAAEKHSELAVIHFDAHTDLRDEYLGNHLSHATVIRRAWDILGDGRIHQFGIRSGERAEWEWARAGHTNLHPFTFAGLSEAVTALKERPVYLTIDLDVLDPSAFPGTGTPEAGGVTFVELLKAALSVIRGCNVVACDLVELSPPLDPSGTSTATALKLLREMILALEADFIRPPTA</sequence>
<dbReference type="InterPro" id="IPR020855">
    <property type="entry name" value="Ureohydrolase_Mn_BS"/>
</dbReference>
<keyword evidence="2 4" id="KW-0479">Metal-binding</keyword>
<dbReference type="GO" id="GO:0033389">
    <property type="term" value="P:putrescine biosynthetic process from arginine, via agmatine"/>
    <property type="evidence" value="ECO:0007669"/>
    <property type="project" value="TreeGrafter"/>
</dbReference>
<dbReference type="Gene3D" id="3.40.800.10">
    <property type="entry name" value="Ureohydrolase domain"/>
    <property type="match status" value="1"/>
</dbReference>
<feature type="binding site" evidence="4">
    <location>
        <position position="134"/>
    </location>
    <ligand>
        <name>Mn(2+)</name>
        <dbReference type="ChEBI" id="CHEBI:29035"/>
        <label>1</label>
    </ligand>
</feature>
<dbReference type="InterPro" id="IPR006035">
    <property type="entry name" value="Ureohydrolase"/>
</dbReference>
<feature type="binding site" evidence="4">
    <location>
        <position position="212"/>
    </location>
    <ligand>
        <name>Mn(2+)</name>
        <dbReference type="ChEBI" id="CHEBI:29035"/>
        <label>1</label>
    </ligand>
</feature>
<dbReference type="PROSITE" id="PS01053">
    <property type="entry name" value="ARGINASE_1"/>
    <property type="match status" value="1"/>
</dbReference>
<dbReference type="PANTHER" id="PTHR11358">
    <property type="entry name" value="ARGINASE/AGMATINASE"/>
    <property type="match status" value="1"/>
</dbReference>
<feature type="binding site" evidence="4">
    <location>
        <position position="109"/>
    </location>
    <ligand>
        <name>Mn(2+)</name>
        <dbReference type="ChEBI" id="CHEBI:29035"/>
        <label>1</label>
    </ligand>
</feature>
<evidence type="ECO:0000256" key="2">
    <source>
        <dbReference type="ARBA" id="ARBA00022723"/>
    </source>
</evidence>
<feature type="binding site" evidence="4">
    <location>
        <position position="136"/>
    </location>
    <ligand>
        <name>Mn(2+)</name>
        <dbReference type="ChEBI" id="CHEBI:29035"/>
        <label>1</label>
    </ligand>
</feature>
<protein>
    <submittedName>
        <fullName evidence="6">Agmatinase</fullName>
        <ecNumber evidence="6">3.5.3.11</ecNumber>
    </submittedName>
</protein>
<gene>
    <name evidence="6" type="primary">speB</name>
    <name evidence="6" type="ORF">HMPREF9081_1561</name>
</gene>
<dbReference type="Pfam" id="PF00491">
    <property type="entry name" value="Arginase"/>
    <property type="match status" value="1"/>
</dbReference>
<dbReference type="GO" id="GO:0046872">
    <property type="term" value="F:metal ion binding"/>
    <property type="evidence" value="ECO:0007669"/>
    <property type="project" value="UniProtKB-KW"/>
</dbReference>
<dbReference type="PIRSF" id="PIRSF036979">
    <property type="entry name" value="Arginase"/>
    <property type="match status" value="1"/>
</dbReference>
<proteinExistence type="inferred from homology"/>
<dbReference type="SUPFAM" id="SSF52768">
    <property type="entry name" value="Arginase/deacetylase"/>
    <property type="match status" value="1"/>
</dbReference>
<feature type="binding site" evidence="4">
    <location>
        <position position="132"/>
    </location>
    <ligand>
        <name>Mn(2+)</name>
        <dbReference type="ChEBI" id="CHEBI:29035"/>
        <label>1</label>
    </ligand>
</feature>
<evidence type="ECO:0000256" key="1">
    <source>
        <dbReference type="ARBA" id="ARBA00009227"/>
    </source>
</evidence>
<feature type="binding site" evidence="4">
    <location>
        <position position="214"/>
    </location>
    <ligand>
        <name>Mn(2+)</name>
        <dbReference type="ChEBI" id="CHEBI:29035"/>
        <label>1</label>
    </ligand>
</feature>
<dbReference type="PRINTS" id="PR00116">
    <property type="entry name" value="ARGINASE"/>
</dbReference>
<dbReference type="NCBIfam" id="TIGR01230">
    <property type="entry name" value="agmatinase"/>
    <property type="match status" value="1"/>
</dbReference>
<evidence type="ECO:0000256" key="5">
    <source>
        <dbReference type="RuleBase" id="RU003684"/>
    </source>
</evidence>
<dbReference type="OrthoDB" id="9789727at2"/>
<dbReference type="CDD" id="cd11593">
    <property type="entry name" value="Agmatinase-like_2"/>
    <property type="match status" value="1"/>
</dbReference>
<comment type="caution">
    <text evidence="6">The sequence shown here is derived from an EMBL/GenBank/DDBJ whole genome shotgun (WGS) entry which is preliminary data.</text>
</comment>
<dbReference type="InterPro" id="IPR023696">
    <property type="entry name" value="Ureohydrolase_dom_sf"/>
</dbReference>
<keyword evidence="7" id="KW-1185">Reference proteome</keyword>
<dbReference type="STRING" id="888060.HMPREF9081_1561"/>
<dbReference type="GO" id="GO:0008783">
    <property type="term" value="F:agmatinase activity"/>
    <property type="evidence" value="ECO:0007669"/>
    <property type="project" value="UniProtKB-EC"/>
</dbReference>
<dbReference type="Proteomes" id="UP000004067">
    <property type="component" value="Unassembled WGS sequence"/>
</dbReference>
<dbReference type="PROSITE" id="PS51409">
    <property type="entry name" value="ARGINASE_2"/>
    <property type="match status" value="1"/>
</dbReference>
<organism evidence="6 7">
    <name type="scientific">Centipeda periodontii DSM 2778</name>
    <dbReference type="NCBI Taxonomy" id="888060"/>
    <lineage>
        <taxon>Bacteria</taxon>
        <taxon>Bacillati</taxon>
        <taxon>Bacillota</taxon>
        <taxon>Negativicutes</taxon>
        <taxon>Selenomonadales</taxon>
        <taxon>Selenomonadaceae</taxon>
        <taxon>Centipeda</taxon>
    </lineage>
</organism>
<dbReference type="InterPro" id="IPR005925">
    <property type="entry name" value="Agmatinase-rel"/>
</dbReference>
<dbReference type="EC" id="3.5.3.11" evidence="6"/>
<reference evidence="6 7" key="1">
    <citation type="submission" date="2011-04" db="EMBL/GenBank/DDBJ databases">
        <authorList>
            <person name="Muzny D."/>
            <person name="Qin X."/>
            <person name="Deng J."/>
            <person name="Jiang H."/>
            <person name="Liu Y."/>
            <person name="Qu J."/>
            <person name="Song X.-Z."/>
            <person name="Zhang L."/>
            <person name="Thornton R."/>
            <person name="Coyle M."/>
            <person name="Francisco L."/>
            <person name="Jackson L."/>
            <person name="Javaid M."/>
            <person name="Korchina V."/>
            <person name="Kovar C."/>
            <person name="Mata R."/>
            <person name="Mathew T."/>
            <person name="Ngo R."/>
            <person name="Nguyen L."/>
            <person name="Nguyen N."/>
            <person name="Okwuonu G."/>
            <person name="Ongeri F."/>
            <person name="Pham C."/>
            <person name="Simmons D."/>
            <person name="Wilczek-Boney K."/>
            <person name="Hale W."/>
            <person name="Jakkamsetti A."/>
            <person name="Pham P."/>
            <person name="Ruth R."/>
            <person name="San Lucas F."/>
            <person name="Warren J."/>
            <person name="Zhang J."/>
            <person name="Zhao Z."/>
            <person name="Zhou C."/>
            <person name="Zhu D."/>
            <person name="Lee S."/>
            <person name="Bess C."/>
            <person name="Blankenburg K."/>
            <person name="Forbes L."/>
            <person name="Fu Q."/>
            <person name="Gubbala S."/>
            <person name="Hirani K."/>
            <person name="Jayaseelan J.C."/>
            <person name="Lara F."/>
            <person name="Munidasa M."/>
            <person name="Palculict T."/>
            <person name="Patil S."/>
            <person name="Pu L.-L."/>
            <person name="Saada N."/>
            <person name="Tang L."/>
            <person name="Weissenberger G."/>
            <person name="Zhu Y."/>
            <person name="Hemphill L."/>
            <person name="Shang Y."/>
            <person name="Youmans B."/>
            <person name="Ayvaz T."/>
            <person name="Ross M."/>
            <person name="Santibanez J."/>
            <person name="Aqrawi P."/>
            <person name="Gross S."/>
            <person name="Joshi V."/>
            <person name="Fowler G."/>
            <person name="Nazareth L."/>
            <person name="Reid J."/>
            <person name="Worley K."/>
            <person name="Petrosino J."/>
            <person name="Highlander S."/>
            <person name="Gibbs R."/>
        </authorList>
    </citation>
    <scope>NUCLEOTIDE SEQUENCE [LARGE SCALE GENOMIC DNA]</scope>
    <source>
        <strain evidence="6 7">DSM 2778</strain>
    </source>
</reference>
<keyword evidence="3 5" id="KW-0378">Hydrolase</keyword>
<evidence type="ECO:0000313" key="7">
    <source>
        <dbReference type="Proteomes" id="UP000004067"/>
    </source>
</evidence>
<dbReference type="EMBL" id="AFHQ01000034">
    <property type="protein sequence ID" value="EGK59573.1"/>
    <property type="molecule type" value="Genomic_DNA"/>
</dbReference>
<evidence type="ECO:0000313" key="6">
    <source>
        <dbReference type="EMBL" id="EGK59573.1"/>
    </source>
</evidence>
<dbReference type="AlphaFoldDB" id="F5RMS5"/>
<dbReference type="RefSeq" id="WP_006306540.1">
    <property type="nucleotide sequence ID" value="NZ_GL892076.1"/>
</dbReference>
<evidence type="ECO:0000256" key="3">
    <source>
        <dbReference type="ARBA" id="ARBA00022801"/>
    </source>
</evidence>
<accession>F5RMS5</accession>
<comment type="cofactor">
    <cofactor evidence="4">
        <name>Mn(2+)</name>
        <dbReference type="ChEBI" id="CHEBI:29035"/>
    </cofactor>
    <text evidence="4">Binds 2 manganese ions per subunit.</text>
</comment>
<dbReference type="eggNOG" id="COG0010">
    <property type="taxonomic scope" value="Bacteria"/>
</dbReference>
<evidence type="ECO:0000256" key="4">
    <source>
        <dbReference type="PIRSR" id="PIRSR036979-1"/>
    </source>
</evidence>
<comment type="similarity">
    <text evidence="1">Belongs to the arginase family. Agmatinase subfamily.</text>
</comment>
<name>F5RMS5_9FIRM</name>
<dbReference type="HOGENOM" id="CLU_039478_0_2_9"/>
<dbReference type="PANTHER" id="PTHR11358:SF26">
    <property type="entry name" value="GUANIDINO ACID HYDROLASE, MITOCHONDRIAL"/>
    <property type="match status" value="1"/>
</dbReference>
<keyword evidence="4" id="KW-0464">Manganese</keyword>